<dbReference type="Gene3D" id="3.80.10.10">
    <property type="entry name" value="Ribonuclease Inhibitor"/>
    <property type="match status" value="1"/>
</dbReference>
<gene>
    <name evidence="1" type="ORF">BGZ95_004916</name>
</gene>
<sequence length="595" mass="68160">MEYAAACERVFVIPELLVLIREHLKKRELLSLMRVSKNFHDVFLPAFYEEVDLRHCSYILSSRTATGSLIMSAPHIRNITLDDEFLTIYSKGVVAYKDTTNSYIHKSVPLPPMDQLSGLSYFSNVDFVLPKDKARYHLIAMHFMRLCWATELSPLLTRLTARRITLNNSHEPGVLARAIGSLVHLRELTIHVESNSVLWTQVLRGLTRHCPALVQDVRLLWTKQEGIYTNVLRLAELDTIDRDEADLPIPQKPFLYLTVLNLEDCHYVKSEDICPFLARCSRLTSLSVPPVAMEDDMPLVANIISTHCTRLQKVYRRNAKREVSEHGSMLGFVVGSVTKNTLQTLLIGSIKSDDPHLCSMIPNHYESLVSIKFPRCRTLPSETILGILQSCVSLEELVVEGNDEFLWESAIPMEEAGGKPWASNRIRVLELAIDLGNIHELYYPEPPEEPSGRQLTRILQLEAFYKRVAAQHRLTSLCLKIADKPEDTTSGQKGRPYENFTFPMMFILGVRNESQQPIRGSGYLELFSALSQLRTLAGSFNSLSFKRGRDVTKAEIDWFRKFWPRIENEYLYTQEYLYTVVKNHVNVVPLRFYLI</sequence>
<dbReference type="InterPro" id="IPR032675">
    <property type="entry name" value="LRR_dom_sf"/>
</dbReference>
<dbReference type="AlphaFoldDB" id="A0AAD4DIT3"/>
<evidence type="ECO:0008006" key="3">
    <source>
        <dbReference type="Google" id="ProtNLM"/>
    </source>
</evidence>
<evidence type="ECO:0000313" key="2">
    <source>
        <dbReference type="Proteomes" id="UP001194580"/>
    </source>
</evidence>
<protein>
    <recommendedName>
        <fullName evidence="3">F-box domain-containing protein</fullName>
    </recommendedName>
</protein>
<dbReference type="EMBL" id="JAAAIL010000228">
    <property type="protein sequence ID" value="KAG0278009.1"/>
    <property type="molecule type" value="Genomic_DNA"/>
</dbReference>
<keyword evidence="2" id="KW-1185">Reference proteome</keyword>
<name>A0AAD4DIT3_9FUNG</name>
<proteinExistence type="predicted"/>
<accession>A0AAD4DIT3</accession>
<organism evidence="1 2">
    <name type="scientific">Linnemannia exigua</name>
    <dbReference type="NCBI Taxonomy" id="604196"/>
    <lineage>
        <taxon>Eukaryota</taxon>
        <taxon>Fungi</taxon>
        <taxon>Fungi incertae sedis</taxon>
        <taxon>Mucoromycota</taxon>
        <taxon>Mortierellomycotina</taxon>
        <taxon>Mortierellomycetes</taxon>
        <taxon>Mortierellales</taxon>
        <taxon>Mortierellaceae</taxon>
        <taxon>Linnemannia</taxon>
    </lineage>
</organism>
<dbReference type="Proteomes" id="UP001194580">
    <property type="component" value="Unassembled WGS sequence"/>
</dbReference>
<dbReference type="SUPFAM" id="SSF52047">
    <property type="entry name" value="RNI-like"/>
    <property type="match status" value="1"/>
</dbReference>
<reference evidence="1" key="1">
    <citation type="journal article" date="2020" name="Fungal Divers.">
        <title>Resolving the Mortierellaceae phylogeny through synthesis of multi-gene phylogenetics and phylogenomics.</title>
        <authorList>
            <person name="Vandepol N."/>
            <person name="Liber J."/>
            <person name="Desiro A."/>
            <person name="Na H."/>
            <person name="Kennedy M."/>
            <person name="Barry K."/>
            <person name="Grigoriev I.V."/>
            <person name="Miller A.N."/>
            <person name="O'Donnell K."/>
            <person name="Stajich J.E."/>
            <person name="Bonito G."/>
        </authorList>
    </citation>
    <scope>NUCLEOTIDE SEQUENCE</scope>
    <source>
        <strain evidence="1">NRRL 28262</strain>
    </source>
</reference>
<evidence type="ECO:0000313" key="1">
    <source>
        <dbReference type="EMBL" id="KAG0278009.1"/>
    </source>
</evidence>
<comment type="caution">
    <text evidence="1">The sequence shown here is derived from an EMBL/GenBank/DDBJ whole genome shotgun (WGS) entry which is preliminary data.</text>
</comment>